<name>A0A1G7YWP6_9HYPH</name>
<proteinExistence type="predicted"/>
<sequence>MITTEPGESRRVVFAYLVPVHVEVEDGFVVGVTVIDETPIRNPTLVEGEPVHLAEAVAAADDGQAWPSWSFGY</sequence>
<accession>A0A1G7YWP6</accession>
<dbReference type="OrthoDB" id="8091495at2"/>
<dbReference type="EMBL" id="FNCS01000016">
    <property type="protein sequence ID" value="SDH00864.1"/>
    <property type="molecule type" value="Genomic_DNA"/>
</dbReference>
<evidence type="ECO:0000313" key="1">
    <source>
        <dbReference type="EMBL" id="SDH00864.1"/>
    </source>
</evidence>
<keyword evidence="2" id="KW-1185">Reference proteome</keyword>
<evidence type="ECO:0000313" key="2">
    <source>
        <dbReference type="Proteomes" id="UP000199495"/>
    </source>
</evidence>
<dbReference type="RefSeq" id="WP_090598247.1">
    <property type="nucleotide sequence ID" value="NZ_FNCS01000016.1"/>
</dbReference>
<dbReference type="AlphaFoldDB" id="A0A1G7YWP6"/>
<dbReference type="Proteomes" id="UP000199495">
    <property type="component" value="Unassembled WGS sequence"/>
</dbReference>
<dbReference type="STRING" id="440168.SAMN04487974_11627"/>
<gene>
    <name evidence="1" type="ORF">SAMN04487974_11627</name>
</gene>
<reference evidence="1 2" key="1">
    <citation type="submission" date="2016-10" db="EMBL/GenBank/DDBJ databases">
        <authorList>
            <person name="de Groot N.N."/>
        </authorList>
    </citation>
    <scope>NUCLEOTIDE SEQUENCE [LARGE SCALE GENOMIC DNA]</scope>
    <source>
        <strain evidence="1 2">CGMCC 1.10267</strain>
    </source>
</reference>
<protein>
    <submittedName>
        <fullName evidence="1">Uncharacterized protein</fullName>
    </submittedName>
</protein>
<organism evidence="1 2">
    <name type="scientific">Pelagibacterium luteolum</name>
    <dbReference type="NCBI Taxonomy" id="440168"/>
    <lineage>
        <taxon>Bacteria</taxon>
        <taxon>Pseudomonadati</taxon>
        <taxon>Pseudomonadota</taxon>
        <taxon>Alphaproteobacteria</taxon>
        <taxon>Hyphomicrobiales</taxon>
        <taxon>Devosiaceae</taxon>
        <taxon>Pelagibacterium</taxon>
    </lineage>
</organism>